<proteinExistence type="predicted"/>
<reference evidence="3" key="1">
    <citation type="submission" date="2020-03" db="EMBL/GenBank/DDBJ databases">
        <title>Site-based positive gene gene selection in Geosmithia morbida across the United States reveals a broad range of putative effectors and factors for local host and environmental adapation.</title>
        <authorList>
            <person name="Onufrak A."/>
            <person name="Murdoch R.W."/>
            <person name="Gazis R."/>
            <person name="Huff M."/>
            <person name="Staton M."/>
            <person name="Klingeman W."/>
            <person name="Hadziabdic D."/>
        </authorList>
    </citation>
    <scope>NUCLEOTIDE SEQUENCE</scope>
    <source>
        <strain evidence="3">1262</strain>
    </source>
</reference>
<dbReference type="PANTHER" id="PTHR13526:SF8">
    <property type="entry name" value="TRANSCRIPTION FACTOR SPT20 HOMOLOG"/>
    <property type="match status" value="1"/>
</dbReference>
<dbReference type="OrthoDB" id="1932706at2759"/>
<dbReference type="RefSeq" id="XP_035320329.1">
    <property type="nucleotide sequence ID" value="XM_035463498.1"/>
</dbReference>
<keyword evidence="4" id="KW-1185">Reference proteome</keyword>
<name>A0A9P4YSF7_9HYPO</name>
<feature type="compositionally biased region" description="Basic and acidic residues" evidence="1">
    <location>
        <begin position="424"/>
        <end position="436"/>
    </location>
</feature>
<feature type="compositionally biased region" description="Basic and acidic residues" evidence="1">
    <location>
        <begin position="257"/>
        <end position="270"/>
    </location>
</feature>
<dbReference type="InterPro" id="IPR046468">
    <property type="entry name" value="Spt20-like_SEP"/>
</dbReference>
<accession>A0A9P4YSF7</accession>
<feature type="compositionally biased region" description="Basic and acidic residues" evidence="1">
    <location>
        <begin position="517"/>
        <end position="531"/>
    </location>
</feature>
<dbReference type="GO" id="GO:0006357">
    <property type="term" value="P:regulation of transcription by RNA polymerase II"/>
    <property type="evidence" value="ECO:0007669"/>
    <property type="project" value="TreeGrafter"/>
</dbReference>
<feature type="compositionally biased region" description="Basic and acidic residues" evidence="1">
    <location>
        <begin position="235"/>
        <end position="250"/>
    </location>
</feature>
<dbReference type="Proteomes" id="UP000749293">
    <property type="component" value="Unassembled WGS sequence"/>
</dbReference>
<evidence type="ECO:0000313" key="4">
    <source>
        <dbReference type="Proteomes" id="UP000749293"/>
    </source>
</evidence>
<evidence type="ECO:0000313" key="3">
    <source>
        <dbReference type="EMBL" id="KAF4121677.1"/>
    </source>
</evidence>
<sequence length="802" mass="87773">MAPVVAPAQPNGLGVSNNIKRPIPLGPQTNGPNSIMPPSASPTTAFKKLGAANAKQQLSIVADHPISATSTVRPANRMPREGTLQAGTHLGNSAGLRVAPVSNGIRSARGATKPGAITAPYVLKKHAGRPPSLIVHLHPTHFRFDGQDGMFSYRSPMSMFIEHIKQRTIPHDILEYLIQADVPFYDGCLIVQIYDHKSIAQAKDAQRPAKSSPTGGSSINKYNPYLTPSPYAPFPKDEQGSAEEKLKSELEAVDAPQTEKEDVKQEEEGRPASASEGQKSKTPPKPKIFTVVLHPTPESLQRDLLIKATTPASQAGMATPGLPPPTPSSLVPQTPTAGSMPPPAKRVKREKMELEPGNIHAAEGQILLATAEPLILTAKAPSVEAQIALLEAMSNPQHSEPPPQPKTRKRTVAEMAADEAAAAEQERYLLFMDDRGGTNGSQSTSATDADGQTGASSFESRFERFKVMADIKREHAEKKEQKKEQERLKQQENDRRLQAQKQQALQEQQAQKQQQQNEEKARREATLRESQARQQTTSTMAASPPRPSSVVQNPAMSVPMAHNMSARGSQQSHPSGTPRMPHSTPQMAHGTPISRAQAMGATPRMGQASPPPNMMAQNSQMGQAQPMMMNGQNMPQNAQLMAQMAAHQRAQMMMQQQQQQQQQQQAQQHQQQHPQQQQQPQQPQQAGMLSQQQLAQQYAQSLQSMHGSQMRQMSPQMVQMQQQIARMQHMAGANNMQRQYKTQSFHKASQSMQQQIQRQRQQQMMVQQQHQLQQQQQAAAMQQGMNGGMMGGGAGGQPGGQL</sequence>
<dbReference type="GeneID" id="55967746"/>
<feature type="region of interest" description="Disordered" evidence="1">
    <location>
        <begin position="312"/>
        <end position="350"/>
    </location>
</feature>
<feature type="compositionally biased region" description="Polar residues" evidence="1">
    <location>
        <begin position="532"/>
        <end position="541"/>
    </location>
</feature>
<feature type="compositionally biased region" description="Low complexity" evidence="1">
    <location>
        <begin position="413"/>
        <end position="423"/>
    </location>
</feature>
<feature type="compositionally biased region" description="Low complexity" evidence="1">
    <location>
        <begin position="499"/>
        <end position="516"/>
    </location>
</feature>
<dbReference type="Pfam" id="PF12090">
    <property type="entry name" value="Spt20_SEP"/>
    <property type="match status" value="1"/>
</dbReference>
<dbReference type="PANTHER" id="PTHR13526">
    <property type="entry name" value="TRANSCRIPTION FACTOR SPT20 HOMOLOG"/>
    <property type="match status" value="1"/>
</dbReference>
<dbReference type="AlphaFoldDB" id="A0A9P4YSF7"/>
<feature type="domain" description="Spt20-like SEP" evidence="2">
    <location>
        <begin position="129"/>
        <end position="389"/>
    </location>
</feature>
<feature type="region of interest" description="Disordered" evidence="1">
    <location>
        <begin position="643"/>
        <end position="724"/>
    </location>
</feature>
<feature type="region of interest" description="Disordered" evidence="1">
    <location>
        <begin position="391"/>
        <end position="591"/>
    </location>
</feature>
<protein>
    <submittedName>
        <fullName evidence="3">Transcription factor SPT20</fullName>
    </submittedName>
</protein>
<feature type="region of interest" description="Disordered" evidence="1">
    <location>
        <begin position="1"/>
        <end position="33"/>
    </location>
</feature>
<gene>
    <name evidence="3" type="ORF">GMORB2_1516</name>
</gene>
<feature type="region of interest" description="Disordered" evidence="1">
    <location>
        <begin position="201"/>
        <end position="289"/>
    </location>
</feature>
<dbReference type="GO" id="GO:0003712">
    <property type="term" value="F:transcription coregulator activity"/>
    <property type="evidence" value="ECO:0007669"/>
    <property type="project" value="InterPro"/>
</dbReference>
<evidence type="ECO:0000259" key="2">
    <source>
        <dbReference type="Pfam" id="PF12090"/>
    </source>
</evidence>
<feature type="compositionally biased region" description="Polar residues" evidence="1">
    <location>
        <begin position="209"/>
        <end position="221"/>
    </location>
</feature>
<organism evidence="3 4">
    <name type="scientific">Geosmithia morbida</name>
    <dbReference type="NCBI Taxonomy" id="1094350"/>
    <lineage>
        <taxon>Eukaryota</taxon>
        <taxon>Fungi</taxon>
        <taxon>Dikarya</taxon>
        <taxon>Ascomycota</taxon>
        <taxon>Pezizomycotina</taxon>
        <taxon>Sordariomycetes</taxon>
        <taxon>Hypocreomycetidae</taxon>
        <taxon>Hypocreales</taxon>
        <taxon>Bionectriaceae</taxon>
        <taxon>Geosmithia</taxon>
    </lineage>
</organism>
<comment type="caution">
    <text evidence="3">The sequence shown here is derived from an EMBL/GenBank/DDBJ whole genome shotgun (WGS) entry which is preliminary data.</text>
</comment>
<dbReference type="GO" id="GO:0000124">
    <property type="term" value="C:SAGA complex"/>
    <property type="evidence" value="ECO:0007669"/>
    <property type="project" value="InterPro"/>
</dbReference>
<feature type="compositionally biased region" description="Polar residues" evidence="1">
    <location>
        <begin position="566"/>
        <end position="575"/>
    </location>
</feature>
<dbReference type="EMBL" id="JAANYQ010000011">
    <property type="protein sequence ID" value="KAF4121677.1"/>
    <property type="molecule type" value="Genomic_DNA"/>
</dbReference>
<evidence type="ECO:0000256" key="1">
    <source>
        <dbReference type="SAM" id="MobiDB-lite"/>
    </source>
</evidence>
<feature type="compositionally biased region" description="Basic and acidic residues" evidence="1">
    <location>
        <begin position="460"/>
        <end position="497"/>
    </location>
</feature>
<dbReference type="InterPro" id="IPR021950">
    <property type="entry name" value="Spt20"/>
</dbReference>